<feature type="signal peptide" evidence="1">
    <location>
        <begin position="1"/>
        <end position="22"/>
    </location>
</feature>
<proteinExistence type="predicted"/>
<dbReference type="InterPro" id="IPR036514">
    <property type="entry name" value="SGNH_hydro_sf"/>
</dbReference>
<dbReference type="Gene3D" id="3.40.50.1110">
    <property type="entry name" value="SGNH hydrolase"/>
    <property type="match status" value="1"/>
</dbReference>
<evidence type="ECO:0000256" key="1">
    <source>
        <dbReference type="SAM" id="SignalP"/>
    </source>
</evidence>
<comment type="caution">
    <text evidence="3">The sequence shown here is derived from an EMBL/GenBank/DDBJ whole genome shotgun (WGS) entry which is preliminary data.</text>
</comment>
<evidence type="ECO:0000313" key="3">
    <source>
        <dbReference type="EMBL" id="GGZ39238.1"/>
    </source>
</evidence>
<sequence length="220" mass="23489">MITYNKAATATMAAVIVLSAGAAGATAWKFATDNAKANQPVDHFRQRVNAINSQADQMQAETIIIGDSLTEFARIDSLCGGAVLNAGISSASIQDTSRWAGELIERSKAKRVIFAIGSNNAKNHLAARPVDEAMKTYRQIITNAKGRDIAIATLPAISETREGFKASYIDDLNAGIRTLAAEVGVPVVELDQDLPTIDGIHLTADAYKIWRAQMGTVCKV</sequence>
<feature type="chain" id="PRO_5037748278" description="SGNH hydrolase-type esterase domain-containing protein" evidence="1">
    <location>
        <begin position="23"/>
        <end position="220"/>
    </location>
</feature>
<evidence type="ECO:0000259" key="2">
    <source>
        <dbReference type="Pfam" id="PF13472"/>
    </source>
</evidence>
<reference evidence="3" key="2">
    <citation type="submission" date="2020-09" db="EMBL/GenBank/DDBJ databases">
        <authorList>
            <person name="Sun Q."/>
            <person name="Kim S."/>
        </authorList>
    </citation>
    <scope>NUCLEOTIDE SEQUENCE</scope>
    <source>
        <strain evidence="3">KCTC 32296</strain>
    </source>
</reference>
<reference evidence="3" key="1">
    <citation type="journal article" date="2014" name="Int. J. Syst. Evol. Microbiol.">
        <title>Complete genome sequence of Corynebacterium casei LMG S-19264T (=DSM 44701T), isolated from a smear-ripened cheese.</title>
        <authorList>
            <consortium name="US DOE Joint Genome Institute (JGI-PGF)"/>
            <person name="Walter F."/>
            <person name="Albersmeier A."/>
            <person name="Kalinowski J."/>
            <person name="Ruckert C."/>
        </authorList>
    </citation>
    <scope>NUCLEOTIDE SEQUENCE</scope>
    <source>
        <strain evidence="3">KCTC 32296</strain>
    </source>
</reference>
<evidence type="ECO:0000313" key="4">
    <source>
        <dbReference type="Proteomes" id="UP000662572"/>
    </source>
</evidence>
<dbReference type="Proteomes" id="UP000662572">
    <property type="component" value="Unassembled WGS sequence"/>
</dbReference>
<dbReference type="Pfam" id="PF13472">
    <property type="entry name" value="Lipase_GDSL_2"/>
    <property type="match status" value="1"/>
</dbReference>
<dbReference type="RefSeq" id="WP_189487496.1">
    <property type="nucleotide sequence ID" value="NZ_BMZB01000004.1"/>
</dbReference>
<name>A0A918QAE4_9CAUL</name>
<dbReference type="AlphaFoldDB" id="A0A918QAE4"/>
<protein>
    <recommendedName>
        <fullName evidence="2">SGNH hydrolase-type esterase domain-containing protein</fullName>
    </recommendedName>
</protein>
<keyword evidence="4" id="KW-1185">Reference proteome</keyword>
<feature type="domain" description="SGNH hydrolase-type esterase" evidence="2">
    <location>
        <begin position="79"/>
        <end position="209"/>
    </location>
</feature>
<gene>
    <name evidence="3" type="ORF">GCM10011273_27080</name>
</gene>
<dbReference type="InterPro" id="IPR013830">
    <property type="entry name" value="SGNH_hydro"/>
</dbReference>
<accession>A0A918QAE4</accession>
<keyword evidence="1" id="KW-0732">Signal</keyword>
<dbReference type="GO" id="GO:0016788">
    <property type="term" value="F:hydrolase activity, acting on ester bonds"/>
    <property type="evidence" value="ECO:0007669"/>
    <property type="project" value="UniProtKB-ARBA"/>
</dbReference>
<dbReference type="EMBL" id="BMZB01000004">
    <property type="protein sequence ID" value="GGZ39238.1"/>
    <property type="molecule type" value="Genomic_DNA"/>
</dbReference>
<organism evidence="3 4">
    <name type="scientific">Asticcacaulis endophyticus</name>
    <dbReference type="NCBI Taxonomy" id="1395890"/>
    <lineage>
        <taxon>Bacteria</taxon>
        <taxon>Pseudomonadati</taxon>
        <taxon>Pseudomonadota</taxon>
        <taxon>Alphaproteobacteria</taxon>
        <taxon>Caulobacterales</taxon>
        <taxon>Caulobacteraceae</taxon>
        <taxon>Asticcacaulis</taxon>
    </lineage>
</organism>
<dbReference type="SUPFAM" id="SSF52266">
    <property type="entry name" value="SGNH hydrolase"/>
    <property type="match status" value="1"/>
</dbReference>